<dbReference type="InterPro" id="IPR001753">
    <property type="entry name" value="Enoyl-CoA_hydra/iso"/>
</dbReference>
<dbReference type="GO" id="GO:0003824">
    <property type="term" value="F:catalytic activity"/>
    <property type="evidence" value="ECO:0007669"/>
    <property type="project" value="UniProtKB-ARBA"/>
</dbReference>
<dbReference type="AlphaFoldDB" id="A0A2K9LG20"/>
<keyword evidence="3" id="KW-1185">Reference proteome</keyword>
<dbReference type="CDD" id="cd06558">
    <property type="entry name" value="crotonase-like"/>
    <property type="match status" value="1"/>
</dbReference>
<dbReference type="GO" id="GO:0008300">
    <property type="term" value="P:isoprenoid catabolic process"/>
    <property type="evidence" value="ECO:0007669"/>
    <property type="project" value="TreeGrafter"/>
</dbReference>
<dbReference type="InterPro" id="IPR014748">
    <property type="entry name" value="Enoyl-CoA_hydra_C"/>
</dbReference>
<dbReference type="SUPFAM" id="SSF52096">
    <property type="entry name" value="ClpP/crotonase"/>
    <property type="match status" value="1"/>
</dbReference>
<dbReference type="PANTHER" id="PTHR42964">
    <property type="entry name" value="ENOYL-COA HYDRATASE"/>
    <property type="match status" value="1"/>
</dbReference>
<proteinExistence type="inferred from homology"/>
<evidence type="ECO:0000313" key="3">
    <source>
        <dbReference type="Proteomes" id="UP000235116"/>
    </source>
</evidence>
<comment type="similarity">
    <text evidence="1">Belongs to the enoyl-CoA hydratase/isomerase family.</text>
</comment>
<evidence type="ECO:0000313" key="2">
    <source>
        <dbReference type="EMBL" id="AUM11316.1"/>
    </source>
</evidence>
<dbReference type="RefSeq" id="WP_101892656.1">
    <property type="nucleotide sequence ID" value="NZ_CP022684.1"/>
</dbReference>
<dbReference type="Gene3D" id="3.90.226.10">
    <property type="entry name" value="2-enoyl-CoA Hydratase, Chain A, domain 1"/>
    <property type="match status" value="1"/>
</dbReference>
<gene>
    <name evidence="2" type="ORF">Kalk_02230</name>
</gene>
<dbReference type="InterPro" id="IPR051683">
    <property type="entry name" value="Enoyl-CoA_Hydratase/Isomerase"/>
</dbReference>
<name>A0A2K9LG20_9GAMM</name>
<organism evidence="2 3">
    <name type="scientific">Ketobacter alkanivorans</name>
    <dbReference type="NCBI Taxonomy" id="1917421"/>
    <lineage>
        <taxon>Bacteria</taxon>
        <taxon>Pseudomonadati</taxon>
        <taxon>Pseudomonadota</taxon>
        <taxon>Gammaproteobacteria</taxon>
        <taxon>Pseudomonadales</taxon>
        <taxon>Ketobacteraceae</taxon>
        <taxon>Ketobacter</taxon>
    </lineage>
</organism>
<evidence type="ECO:0008006" key="4">
    <source>
        <dbReference type="Google" id="ProtNLM"/>
    </source>
</evidence>
<dbReference type="Pfam" id="PF00378">
    <property type="entry name" value="ECH_1"/>
    <property type="match status" value="1"/>
</dbReference>
<dbReference type="KEGG" id="kak:Kalk_02230"/>
<accession>A0A2K9LG20</accession>
<evidence type="ECO:0000256" key="1">
    <source>
        <dbReference type="ARBA" id="ARBA00005254"/>
    </source>
</evidence>
<sequence length="264" mass="28585">MDYVNVQQQSDITFITMNRPTVHNAFDDQMIRELTDAFETAAHNNACRVVVLQAEGRNFSAGADLNWMKSMASLSREENEADALRLAGLMHRVYTLPKMVIAKVVGASFGGALGLISACDVAFADTGATFCLSEVKIGLVPAVISPYVIEAMGIRNARRFMLSAEVFDADMAVSVGLIQAAFPRDQLDCEVIALANVAAKNGPDATAHCKQLINAIAHERIGDKTITQTAKLIADIRVSEEGQEGLTSFLEKRPPAWRVKGEAN</sequence>
<dbReference type="EMBL" id="CP022684">
    <property type="protein sequence ID" value="AUM11316.1"/>
    <property type="molecule type" value="Genomic_DNA"/>
</dbReference>
<dbReference type="Gene3D" id="1.10.12.10">
    <property type="entry name" value="Lyase 2-enoyl-coa Hydratase, Chain A, domain 2"/>
    <property type="match status" value="1"/>
</dbReference>
<dbReference type="OrthoDB" id="9807606at2"/>
<dbReference type="InterPro" id="IPR029045">
    <property type="entry name" value="ClpP/crotonase-like_dom_sf"/>
</dbReference>
<dbReference type="PANTHER" id="PTHR42964:SF1">
    <property type="entry name" value="POLYKETIDE BIOSYNTHESIS ENOYL-COA HYDRATASE PKSH-RELATED"/>
    <property type="match status" value="1"/>
</dbReference>
<reference evidence="3" key="1">
    <citation type="submission" date="2017-08" db="EMBL/GenBank/DDBJ databases">
        <title>Direct submision.</title>
        <authorList>
            <person name="Kim S.-J."/>
            <person name="Rhee S.-K."/>
        </authorList>
    </citation>
    <scope>NUCLEOTIDE SEQUENCE [LARGE SCALE GENOMIC DNA]</scope>
    <source>
        <strain evidence="3">GI5</strain>
    </source>
</reference>
<dbReference type="Proteomes" id="UP000235116">
    <property type="component" value="Chromosome"/>
</dbReference>
<protein>
    <recommendedName>
        <fullName evidence="4">Enoyl-CoA hydratase</fullName>
    </recommendedName>
</protein>